<dbReference type="Gene3D" id="3.30.70.560">
    <property type="entry name" value="7,8-Dihydro-6-hydroxymethylpterin-pyrophosphokinase HPPK"/>
    <property type="match status" value="1"/>
</dbReference>
<dbReference type="InterPro" id="IPR035907">
    <property type="entry name" value="Hppk_sf"/>
</dbReference>
<evidence type="ECO:0000256" key="6">
    <source>
        <dbReference type="ARBA" id="ARBA00022741"/>
    </source>
</evidence>
<dbReference type="STRING" id="1524460.IX84_26750"/>
<evidence type="ECO:0000259" key="13">
    <source>
        <dbReference type="Pfam" id="PF01288"/>
    </source>
</evidence>
<evidence type="ECO:0000313" key="15">
    <source>
        <dbReference type="Proteomes" id="UP000029736"/>
    </source>
</evidence>
<comment type="caution">
    <text evidence="14">The sequence shown here is derived from an EMBL/GenBank/DDBJ whole genome shotgun (WGS) entry which is preliminary data.</text>
</comment>
<dbReference type="GO" id="GO:0005524">
    <property type="term" value="F:ATP binding"/>
    <property type="evidence" value="ECO:0007669"/>
    <property type="project" value="UniProtKB-KW"/>
</dbReference>
<evidence type="ECO:0000256" key="4">
    <source>
        <dbReference type="ARBA" id="ARBA00016218"/>
    </source>
</evidence>
<dbReference type="GO" id="GO:0016301">
    <property type="term" value="F:kinase activity"/>
    <property type="evidence" value="ECO:0007669"/>
    <property type="project" value="UniProtKB-KW"/>
</dbReference>
<proteinExistence type="inferred from homology"/>
<keyword evidence="9" id="KW-0289">Folate biosynthesis</keyword>
<sequence>MKRVFLHTGSNQGDRLRNLKLAASALKDTVGPILHFSRIFETAAWGVRDQPDFLNQALELETALDPIGLLNTVLEIELDMGRVRIQKWGQRLIDIDILYYGDIIWESDQLTLPHPHLHERNFVLAPLLDIAPDFVHPRLKKTTRELRSLCNDALPALPFQSE</sequence>
<dbReference type="PANTHER" id="PTHR43071">
    <property type="entry name" value="2-AMINO-4-HYDROXY-6-HYDROXYMETHYLDIHYDROPTERIDINE PYROPHOSPHOKINASE"/>
    <property type="match status" value="1"/>
</dbReference>
<feature type="domain" description="7,8-dihydro-6-hydroxymethylpterin-pyrophosphokinase" evidence="13">
    <location>
        <begin position="6"/>
        <end position="132"/>
    </location>
</feature>
<evidence type="ECO:0000256" key="7">
    <source>
        <dbReference type="ARBA" id="ARBA00022777"/>
    </source>
</evidence>
<dbReference type="AlphaFoldDB" id="A0A098S0K3"/>
<dbReference type="Pfam" id="PF01288">
    <property type="entry name" value="HPPK"/>
    <property type="match status" value="1"/>
</dbReference>
<dbReference type="GO" id="GO:0046656">
    <property type="term" value="P:folic acid biosynthetic process"/>
    <property type="evidence" value="ECO:0007669"/>
    <property type="project" value="UniProtKB-KW"/>
</dbReference>
<dbReference type="CDD" id="cd00483">
    <property type="entry name" value="HPPK"/>
    <property type="match status" value="1"/>
</dbReference>
<dbReference type="Proteomes" id="UP000029736">
    <property type="component" value="Unassembled WGS sequence"/>
</dbReference>
<evidence type="ECO:0000256" key="11">
    <source>
        <dbReference type="ARBA" id="ARBA00029766"/>
    </source>
</evidence>
<name>A0A098S0K3_9BACT</name>
<keyword evidence="8" id="KW-0067">ATP-binding</keyword>
<evidence type="ECO:0000256" key="8">
    <source>
        <dbReference type="ARBA" id="ARBA00022840"/>
    </source>
</evidence>
<keyword evidence="5" id="KW-0808">Transferase</keyword>
<evidence type="ECO:0000313" key="14">
    <source>
        <dbReference type="EMBL" id="KGE85680.1"/>
    </source>
</evidence>
<evidence type="ECO:0000256" key="12">
    <source>
        <dbReference type="ARBA" id="ARBA00033413"/>
    </source>
</evidence>
<dbReference type="GO" id="GO:0046654">
    <property type="term" value="P:tetrahydrofolate biosynthetic process"/>
    <property type="evidence" value="ECO:0007669"/>
    <property type="project" value="UniProtKB-UniPathway"/>
</dbReference>
<dbReference type="UniPathway" id="UPA00077">
    <property type="reaction ID" value="UER00155"/>
</dbReference>
<dbReference type="OrthoDB" id="9808041at2"/>
<comment type="pathway">
    <text evidence="1">Cofactor biosynthesis; tetrahydrofolate biosynthesis; 2-amino-4-hydroxy-6-hydroxymethyl-7,8-dihydropteridine diphosphate from 7,8-dihydroneopterin triphosphate: step 4/4.</text>
</comment>
<dbReference type="EMBL" id="JPOS01000084">
    <property type="protein sequence ID" value="KGE85680.1"/>
    <property type="molecule type" value="Genomic_DNA"/>
</dbReference>
<dbReference type="NCBIfam" id="TIGR01498">
    <property type="entry name" value="folK"/>
    <property type="match status" value="1"/>
</dbReference>
<dbReference type="SUPFAM" id="SSF55083">
    <property type="entry name" value="6-hydroxymethyl-7,8-dihydropterin pyrophosphokinase, HPPK"/>
    <property type="match status" value="1"/>
</dbReference>
<dbReference type="InterPro" id="IPR000550">
    <property type="entry name" value="Hppk"/>
</dbReference>
<reference evidence="14 15" key="1">
    <citation type="journal article" date="2014" name="Int. J. Syst. Evol. Microbiol.">
        <title>Phaeodactylibacter xiamenensis gen. nov., sp. nov., a member of the family Saprospiraceae isolated from the marine alga Phaeodactylum tricornutum.</title>
        <authorList>
            <person name="Chen Z.Jr."/>
            <person name="Lei X."/>
            <person name="Lai Q."/>
            <person name="Li Y."/>
            <person name="Zhang B."/>
            <person name="Zhang J."/>
            <person name="Zhang H."/>
            <person name="Yang L."/>
            <person name="Zheng W."/>
            <person name="Tian Y."/>
            <person name="Yu Z."/>
            <person name="Xu H.Jr."/>
            <person name="Zheng T."/>
        </authorList>
    </citation>
    <scope>NUCLEOTIDE SEQUENCE [LARGE SCALE GENOMIC DNA]</scope>
    <source>
        <strain evidence="14 15">KD52</strain>
    </source>
</reference>
<accession>A0A098S0K3</accession>
<comment type="function">
    <text evidence="10">Catalyzes the transfer of pyrophosphate from adenosine triphosphate (ATP) to 6-hydroxymethyl-7,8-dihydropterin, an enzymatic step in folate biosynthesis pathway.</text>
</comment>
<keyword evidence="6" id="KW-0547">Nucleotide-binding</keyword>
<keyword evidence="15" id="KW-1185">Reference proteome</keyword>
<dbReference type="PANTHER" id="PTHR43071:SF1">
    <property type="entry name" value="2-AMINO-4-HYDROXY-6-HYDROXYMETHYLDIHYDROPTERIDINE PYROPHOSPHOKINASE"/>
    <property type="match status" value="1"/>
</dbReference>
<evidence type="ECO:0000256" key="3">
    <source>
        <dbReference type="ARBA" id="ARBA00013253"/>
    </source>
</evidence>
<gene>
    <name evidence="14" type="ORF">IX84_26750</name>
</gene>
<organism evidence="14 15">
    <name type="scientific">Phaeodactylibacter xiamenensis</name>
    <dbReference type="NCBI Taxonomy" id="1524460"/>
    <lineage>
        <taxon>Bacteria</taxon>
        <taxon>Pseudomonadati</taxon>
        <taxon>Bacteroidota</taxon>
        <taxon>Saprospiria</taxon>
        <taxon>Saprospirales</taxon>
        <taxon>Haliscomenobacteraceae</taxon>
        <taxon>Phaeodactylibacter</taxon>
    </lineage>
</organism>
<evidence type="ECO:0000256" key="10">
    <source>
        <dbReference type="ARBA" id="ARBA00029409"/>
    </source>
</evidence>
<protein>
    <recommendedName>
        <fullName evidence="4">2-amino-4-hydroxy-6-hydroxymethyldihydropteridine pyrophosphokinase</fullName>
        <ecNumber evidence="3">2.7.6.3</ecNumber>
    </recommendedName>
    <alternativeName>
        <fullName evidence="11">6-hydroxymethyl-7,8-dihydropterin pyrophosphokinase</fullName>
    </alternativeName>
    <alternativeName>
        <fullName evidence="12">7,8-dihydro-6-hydroxymethylpterin-pyrophosphokinase</fullName>
    </alternativeName>
</protein>
<dbReference type="GO" id="GO:0003848">
    <property type="term" value="F:2-amino-4-hydroxy-6-hydroxymethyldihydropteridine diphosphokinase activity"/>
    <property type="evidence" value="ECO:0007669"/>
    <property type="project" value="UniProtKB-EC"/>
</dbReference>
<keyword evidence="7 14" id="KW-0418">Kinase</keyword>
<evidence type="ECO:0000256" key="2">
    <source>
        <dbReference type="ARBA" id="ARBA00005810"/>
    </source>
</evidence>
<dbReference type="EC" id="2.7.6.3" evidence="3"/>
<comment type="similarity">
    <text evidence="2">Belongs to the HPPK family.</text>
</comment>
<evidence type="ECO:0000256" key="1">
    <source>
        <dbReference type="ARBA" id="ARBA00005051"/>
    </source>
</evidence>
<evidence type="ECO:0000256" key="9">
    <source>
        <dbReference type="ARBA" id="ARBA00022909"/>
    </source>
</evidence>
<evidence type="ECO:0000256" key="5">
    <source>
        <dbReference type="ARBA" id="ARBA00022679"/>
    </source>
</evidence>